<keyword evidence="1" id="KW-1133">Transmembrane helix</keyword>
<sequence>MLGAASLLYIAVEFGFNAALVDMASDIDVTKDSLDRMAFLGETLSGVGLAFVLMNLIEWLFCTSRRIGVWANFVIMAGLLFGTVPFMHWLQPKIVDAYVDATTGQERKQALDMNLFKYAAASGAVVFGDTVVGDTSEDKVLLALMGMLAKDNEKVHETLSSSRDTILNRVVLQSAQDQGKAKWEDYLKVRKGVAEQYQQYLKQVDQYHDAMAKAGGKSGQALRQIREQTSASFVKYRNEAQSLANQAGARQSKTLELMLQNNNALGRCRDNQCINRANETYNKGITEIYGFAIPRDDFITTRMATAADAVTTNGRNVSLNLVGLIANTVMDREVREISSDSVAAGYSKHEKRLFTAQVGYPPNMTEKQFMQYPAVCSQASAKARSQGINVPSNWCPDDEKAVMAAVDGKARKRVDDEWAKGSKQRFGAVVSTELSEQAFRNLKSVNNGVRERLASAKCTGSNAYLSAAQFKAKCIQPQLDKHRNELRERFVARAPDLAPGGASAEQGKQAVRALVVPPVAIVFSLFFSLMALLKFLGPVPLKIAGLALIIFGPLAIEASHGEIATFLGGEGSDLGAVLTWALKLEPLVYQFGSVFRPFFG</sequence>
<gene>
    <name evidence="2" type="ORF">I6G34_05515</name>
</gene>
<dbReference type="EMBL" id="CP065720">
    <property type="protein sequence ID" value="QPT18820.1"/>
    <property type="molecule type" value="Genomic_DNA"/>
</dbReference>
<evidence type="ECO:0000313" key="2">
    <source>
        <dbReference type="EMBL" id="QPT18820.1"/>
    </source>
</evidence>
<feature type="transmembrane region" description="Helical" evidence="1">
    <location>
        <begin position="6"/>
        <end position="25"/>
    </location>
</feature>
<evidence type="ECO:0000313" key="3">
    <source>
        <dbReference type="Proteomes" id="UP000595058"/>
    </source>
</evidence>
<organism evidence="2 3">
    <name type="scientific">Stutzerimonas frequens</name>
    <dbReference type="NCBI Taxonomy" id="2968969"/>
    <lineage>
        <taxon>Bacteria</taxon>
        <taxon>Pseudomonadati</taxon>
        <taxon>Pseudomonadota</taxon>
        <taxon>Gammaproteobacteria</taxon>
        <taxon>Pseudomonadales</taxon>
        <taxon>Pseudomonadaceae</taxon>
        <taxon>Stutzerimonas</taxon>
    </lineage>
</organism>
<name>A0ABX6XXP7_9GAMM</name>
<dbReference type="Proteomes" id="UP000595058">
    <property type="component" value="Chromosome"/>
</dbReference>
<reference evidence="2 3" key="1">
    <citation type="submission" date="2020-12" db="EMBL/GenBank/DDBJ databases">
        <title>FDA dAtabase for Regulatory Grade micrObial Sequences (FDA-ARGOS): Supporting development and validation of Infectious Disease Dx tests.</title>
        <authorList>
            <person name="Sproer C."/>
            <person name="Gronow S."/>
            <person name="Severitt S."/>
            <person name="Schroder I."/>
            <person name="Tallon L."/>
            <person name="Sadzewicz L."/>
            <person name="Zhao X."/>
            <person name="Boylan J."/>
            <person name="Ott S."/>
            <person name="Bowen H."/>
            <person name="Vavikolanu K."/>
            <person name="Mehta A."/>
            <person name="Aluvathingal J."/>
            <person name="Nadendla S."/>
            <person name="Lowell S."/>
            <person name="Myers T."/>
            <person name="Yan Y."/>
            <person name="Sichtig H."/>
        </authorList>
    </citation>
    <scope>NUCLEOTIDE SEQUENCE [LARGE SCALE GENOMIC DNA]</scope>
    <source>
        <strain evidence="2 3">FDAARGOS_877</strain>
    </source>
</reference>
<evidence type="ECO:0000256" key="1">
    <source>
        <dbReference type="SAM" id="Phobius"/>
    </source>
</evidence>
<protein>
    <recommendedName>
        <fullName evidence="4">TraG N-terminal Proteobacteria domain-containing protein</fullName>
    </recommendedName>
</protein>
<feature type="transmembrane region" description="Helical" evidence="1">
    <location>
        <begin position="69"/>
        <end position="90"/>
    </location>
</feature>
<evidence type="ECO:0008006" key="4">
    <source>
        <dbReference type="Google" id="ProtNLM"/>
    </source>
</evidence>
<keyword evidence="3" id="KW-1185">Reference proteome</keyword>
<proteinExistence type="predicted"/>
<dbReference type="GeneID" id="75212747"/>
<accession>A0ABX6XXP7</accession>
<keyword evidence="1" id="KW-0812">Transmembrane</keyword>
<dbReference type="RefSeq" id="WP_102839193.1">
    <property type="nucleotide sequence ID" value="NZ_CP065720.1"/>
</dbReference>
<feature type="transmembrane region" description="Helical" evidence="1">
    <location>
        <begin position="37"/>
        <end position="57"/>
    </location>
</feature>
<keyword evidence="1" id="KW-0472">Membrane</keyword>